<comment type="caution">
    <text evidence="6">The sequence shown here is derived from an EMBL/GenBank/DDBJ whole genome shotgun (WGS) entry which is preliminary data.</text>
</comment>
<keyword evidence="7" id="KW-1185">Reference proteome</keyword>
<evidence type="ECO:0000313" key="6">
    <source>
        <dbReference type="EMBL" id="TRX93690.1"/>
    </source>
</evidence>
<dbReference type="EMBL" id="VFLP01000027">
    <property type="protein sequence ID" value="TRX93690.1"/>
    <property type="molecule type" value="Genomic_DNA"/>
</dbReference>
<dbReference type="SMART" id="SM00298">
    <property type="entry name" value="CHROMO"/>
    <property type="match status" value="1"/>
</dbReference>
<dbReference type="PROSITE" id="PS50013">
    <property type="entry name" value="CHROMO_2"/>
    <property type="match status" value="1"/>
</dbReference>
<dbReference type="CDD" id="cd00024">
    <property type="entry name" value="CD_CSD"/>
    <property type="match status" value="1"/>
</dbReference>
<feature type="region of interest" description="Disordered" evidence="4">
    <location>
        <begin position="268"/>
        <end position="317"/>
    </location>
</feature>
<name>A0A553I0F8_9PEZI</name>
<dbReference type="Gene3D" id="2.40.50.40">
    <property type="match status" value="1"/>
</dbReference>
<dbReference type="AlphaFoldDB" id="A0A553I0F8"/>
<dbReference type="Pfam" id="PF00385">
    <property type="entry name" value="Chromo"/>
    <property type="match status" value="1"/>
</dbReference>
<sequence>MDFNGPQLQGDQYWNNNGFLTEEYTTKAFAERQSAQAASLVPVYHEDQSWRFFPALHTYSYHQFAYPEGPLHIRSPYPEEPLNIQSQYPEEPLNVQSPYPEEPLNVQSPYPEELLNVRSPYPEEPLNIQSPSFYGAGFQFANQQQQMTQFLHEQPQVLGQPMIAPSVKAKRERHVAKPPMKNLPCAKAAAPRSQKKAGSLATTSKYRSQPYKRKARVTPVSTCEEYQVDVIKDSRKTQGQVKYLIKWQGWPAKKHWTWEPFDHLESDGAKAEARHFHKMNPGKPADDRVFLQDMEARSEIEEEGNSASQTDKSRNKV</sequence>
<dbReference type="PROSITE" id="PS00598">
    <property type="entry name" value="CHROMO_1"/>
    <property type="match status" value="1"/>
</dbReference>
<gene>
    <name evidence="6" type="ORF">FHL15_005366</name>
</gene>
<dbReference type="InterPro" id="IPR000953">
    <property type="entry name" value="Chromo/chromo_shadow_dom"/>
</dbReference>
<dbReference type="InterPro" id="IPR023779">
    <property type="entry name" value="Chromodomain_CS"/>
</dbReference>
<evidence type="ECO:0000256" key="1">
    <source>
        <dbReference type="ARBA" id="ARBA00004123"/>
    </source>
</evidence>
<dbReference type="InterPro" id="IPR023780">
    <property type="entry name" value="Chromo_domain"/>
</dbReference>
<evidence type="ECO:0000256" key="4">
    <source>
        <dbReference type="SAM" id="MobiDB-lite"/>
    </source>
</evidence>
<feature type="region of interest" description="Disordered" evidence="4">
    <location>
        <begin position="185"/>
        <end position="213"/>
    </location>
</feature>
<dbReference type="GO" id="GO:0005634">
    <property type="term" value="C:nucleus"/>
    <property type="evidence" value="ECO:0007669"/>
    <property type="project" value="UniProtKB-SubCell"/>
</dbReference>
<dbReference type="InterPro" id="IPR016197">
    <property type="entry name" value="Chromo-like_dom_sf"/>
</dbReference>
<feature type="domain" description="Chromo" evidence="5">
    <location>
        <begin position="226"/>
        <end position="288"/>
    </location>
</feature>
<reference evidence="7" key="1">
    <citation type="submission" date="2019-06" db="EMBL/GenBank/DDBJ databases">
        <title>Draft genome sequence of the griseofulvin-producing fungus Xylaria cubensis strain G536.</title>
        <authorList>
            <person name="Mead M.E."/>
            <person name="Raja H.A."/>
            <person name="Steenwyk J.L."/>
            <person name="Knowles S.L."/>
            <person name="Oberlies N.H."/>
            <person name="Rokas A."/>
        </authorList>
    </citation>
    <scope>NUCLEOTIDE SEQUENCE [LARGE SCALE GENOMIC DNA]</scope>
    <source>
        <strain evidence="7">G536</strain>
    </source>
</reference>
<proteinExistence type="predicted"/>
<evidence type="ECO:0000256" key="2">
    <source>
        <dbReference type="ARBA" id="ARBA00011353"/>
    </source>
</evidence>
<evidence type="ECO:0000256" key="3">
    <source>
        <dbReference type="ARBA" id="ARBA00023242"/>
    </source>
</evidence>
<evidence type="ECO:0000313" key="7">
    <source>
        <dbReference type="Proteomes" id="UP000319160"/>
    </source>
</evidence>
<dbReference type="GO" id="GO:0006338">
    <property type="term" value="P:chromatin remodeling"/>
    <property type="evidence" value="ECO:0007669"/>
    <property type="project" value="UniProtKB-ARBA"/>
</dbReference>
<dbReference type="Proteomes" id="UP000319160">
    <property type="component" value="Unassembled WGS sequence"/>
</dbReference>
<comment type="subcellular location">
    <subcellularLocation>
        <location evidence="1">Nucleus</location>
    </subcellularLocation>
</comment>
<dbReference type="OrthoDB" id="433924at2759"/>
<keyword evidence="3" id="KW-0539">Nucleus</keyword>
<comment type="subunit">
    <text evidence="2">Component of the NuA4 histone acetyltransferase complex.</text>
</comment>
<evidence type="ECO:0000259" key="5">
    <source>
        <dbReference type="PROSITE" id="PS50013"/>
    </source>
</evidence>
<dbReference type="STRING" id="2512241.A0A553I0F8"/>
<accession>A0A553I0F8</accession>
<organism evidence="6 7">
    <name type="scientific">Xylaria flabelliformis</name>
    <dbReference type="NCBI Taxonomy" id="2512241"/>
    <lineage>
        <taxon>Eukaryota</taxon>
        <taxon>Fungi</taxon>
        <taxon>Dikarya</taxon>
        <taxon>Ascomycota</taxon>
        <taxon>Pezizomycotina</taxon>
        <taxon>Sordariomycetes</taxon>
        <taxon>Xylariomycetidae</taxon>
        <taxon>Xylariales</taxon>
        <taxon>Xylariaceae</taxon>
        <taxon>Xylaria</taxon>
    </lineage>
</organism>
<feature type="compositionally biased region" description="Basic and acidic residues" evidence="4">
    <location>
        <begin position="284"/>
        <end position="299"/>
    </location>
</feature>
<dbReference type="SUPFAM" id="SSF54160">
    <property type="entry name" value="Chromo domain-like"/>
    <property type="match status" value="1"/>
</dbReference>
<protein>
    <recommendedName>
        <fullName evidence="5">Chromo domain-containing protein</fullName>
    </recommendedName>
</protein>